<protein>
    <submittedName>
        <fullName evidence="1">Uncharacterized protein</fullName>
    </submittedName>
</protein>
<dbReference type="AlphaFoldDB" id="A0A176S3V8"/>
<keyword evidence="2" id="KW-1185">Reference proteome</keyword>
<gene>
    <name evidence="1" type="ORF">THIOM_001500</name>
</gene>
<organism evidence="1 2">
    <name type="scientific">Candidatus Thiomargarita nelsonii</name>
    <dbReference type="NCBI Taxonomy" id="1003181"/>
    <lineage>
        <taxon>Bacteria</taxon>
        <taxon>Pseudomonadati</taxon>
        <taxon>Pseudomonadota</taxon>
        <taxon>Gammaproteobacteria</taxon>
        <taxon>Thiotrichales</taxon>
        <taxon>Thiotrichaceae</taxon>
        <taxon>Thiomargarita</taxon>
    </lineage>
</organism>
<proteinExistence type="predicted"/>
<accession>A0A176S3V8</accession>
<sequence length="318" mass="36903">MNPRFTVRSFNVQRLARRLIEDDTPFIAYLKAEFFKPETLDMLKRYHIKYSENISEENIKQQFVLDLLLDKTPITQSIHHRLSSETKQLLHAYDGGEKLPPRLKNLLATDLKNKILRDPSFWRENAQTPQGDDLVRSNRKLLEAALGEPARQIPSFNEVRETLLKEFNQLLDKDFHPERFPDIFTDCISQQEDTVWKNRRCLELAFPHEIEKSYAPYRERLLHLIQVLRQGASTKQGITDIVAANLGIVGNEPDALAAKAQIDIEEFLPKQTPLFTEQLNFYQTFTINNNSLAAQTPEFTIKTLDNITLDNIKKNEAI</sequence>
<dbReference type="EMBL" id="LUTY01000795">
    <property type="protein sequence ID" value="OAD22685.1"/>
    <property type="molecule type" value="Genomic_DNA"/>
</dbReference>
<comment type="caution">
    <text evidence="1">The sequence shown here is derived from an EMBL/GenBank/DDBJ whole genome shotgun (WGS) entry which is preliminary data.</text>
</comment>
<name>A0A176S3V8_9GAMM</name>
<dbReference type="Proteomes" id="UP000076962">
    <property type="component" value="Unassembled WGS sequence"/>
</dbReference>
<evidence type="ECO:0000313" key="2">
    <source>
        <dbReference type="Proteomes" id="UP000076962"/>
    </source>
</evidence>
<evidence type="ECO:0000313" key="1">
    <source>
        <dbReference type="EMBL" id="OAD22685.1"/>
    </source>
</evidence>
<reference evidence="1 2" key="1">
    <citation type="submission" date="2016-05" db="EMBL/GenBank/DDBJ databases">
        <title>Single-cell genome of chain-forming Candidatus Thiomargarita nelsonii and comparison to other large sulfur-oxidizing bacteria.</title>
        <authorList>
            <person name="Winkel M."/>
            <person name="Salman V."/>
            <person name="Woyke T."/>
            <person name="Schulz-Vogt H."/>
            <person name="Richter M."/>
            <person name="Flood B."/>
            <person name="Bailey J."/>
            <person name="Amann R."/>
            <person name="Mussmann M."/>
        </authorList>
    </citation>
    <scope>NUCLEOTIDE SEQUENCE [LARGE SCALE GENOMIC DNA]</scope>
    <source>
        <strain evidence="1 2">THI036</strain>
    </source>
</reference>